<proteinExistence type="predicted"/>
<protein>
    <submittedName>
        <fullName evidence="1">Uncharacterized protein</fullName>
    </submittedName>
</protein>
<organism evidence="1 2">
    <name type="scientific">Takifugu rubripes</name>
    <name type="common">Japanese pufferfish</name>
    <name type="synonym">Fugu rubripes</name>
    <dbReference type="NCBI Taxonomy" id="31033"/>
    <lineage>
        <taxon>Eukaryota</taxon>
        <taxon>Metazoa</taxon>
        <taxon>Chordata</taxon>
        <taxon>Craniata</taxon>
        <taxon>Vertebrata</taxon>
        <taxon>Euteleostomi</taxon>
        <taxon>Actinopterygii</taxon>
        <taxon>Neopterygii</taxon>
        <taxon>Teleostei</taxon>
        <taxon>Neoteleostei</taxon>
        <taxon>Acanthomorphata</taxon>
        <taxon>Eupercaria</taxon>
        <taxon>Tetraodontiformes</taxon>
        <taxon>Tetradontoidea</taxon>
        <taxon>Tetraodontidae</taxon>
        <taxon>Takifugu</taxon>
    </lineage>
</organism>
<evidence type="ECO:0000313" key="1">
    <source>
        <dbReference type="Ensembl" id="ENSTRUP00000073511.1"/>
    </source>
</evidence>
<dbReference type="AlphaFoldDB" id="A0A674NJN8"/>
<sequence>MAEDHGLGDGDSSVDVAEGLELFFSTVAQHVVLLDGHPVDNDEERNFIQHKHQDLFGNFHLIGVFDKIASYQFV</sequence>
<name>A0A674NJN8_TAKRU</name>
<reference evidence="1" key="2">
    <citation type="submission" date="2025-08" db="UniProtKB">
        <authorList>
            <consortium name="Ensembl"/>
        </authorList>
    </citation>
    <scope>IDENTIFICATION</scope>
</reference>
<dbReference type="Ensembl" id="ENSTRUT00000084724.1">
    <property type="protein sequence ID" value="ENSTRUP00000073511.1"/>
    <property type="gene ID" value="ENSTRUG00000031243.1"/>
</dbReference>
<dbReference type="InParanoid" id="A0A674NJN8"/>
<keyword evidence="2" id="KW-1185">Reference proteome</keyword>
<reference evidence="1 2" key="1">
    <citation type="journal article" date="2011" name="Genome Biol. Evol.">
        <title>Integration of the genetic map and genome assembly of fugu facilitates insights into distinct features of genome evolution in teleosts and mammals.</title>
        <authorList>
            <person name="Kai W."/>
            <person name="Kikuchi K."/>
            <person name="Tohari S."/>
            <person name="Chew A.K."/>
            <person name="Tay A."/>
            <person name="Fujiwara A."/>
            <person name="Hosoya S."/>
            <person name="Suetake H."/>
            <person name="Naruse K."/>
            <person name="Brenner S."/>
            <person name="Suzuki Y."/>
            <person name="Venkatesh B."/>
        </authorList>
    </citation>
    <scope>NUCLEOTIDE SEQUENCE [LARGE SCALE GENOMIC DNA]</scope>
</reference>
<dbReference type="Proteomes" id="UP000005226">
    <property type="component" value="Chromosome 19"/>
</dbReference>
<reference evidence="1" key="3">
    <citation type="submission" date="2025-09" db="UniProtKB">
        <authorList>
            <consortium name="Ensembl"/>
        </authorList>
    </citation>
    <scope>IDENTIFICATION</scope>
</reference>
<dbReference type="GeneTree" id="ENSGT01150000287097"/>
<accession>A0A674NJN8</accession>
<evidence type="ECO:0000313" key="2">
    <source>
        <dbReference type="Proteomes" id="UP000005226"/>
    </source>
</evidence>